<proteinExistence type="inferred from homology"/>
<protein>
    <recommendedName>
        <fullName evidence="8">D-lyxose ketol-isomerase</fullName>
        <ecNumber evidence="8">5.3.1.15</ecNumber>
    </recommendedName>
</protein>
<keyword evidence="3" id="KW-0464">Manganese</keyword>
<evidence type="ECO:0000256" key="6">
    <source>
        <dbReference type="ARBA" id="ARBA00044907"/>
    </source>
</evidence>
<dbReference type="Proteomes" id="UP001568698">
    <property type="component" value="Unassembled WGS sequence"/>
</dbReference>
<evidence type="ECO:0000256" key="7">
    <source>
        <dbReference type="ARBA" id="ARBA00044951"/>
    </source>
</evidence>
<keyword evidence="5" id="KW-0119">Carbohydrate metabolism</keyword>
<comment type="cofactor">
    <cofactor evidence="1">
        <name>Mn(2+)</name>
        <dbReference type="ChEBI" id="CHEBI:29035"/>
    </cofactor>
</comment>
<evidence type="ECO:0000256" key="3">
    <source>
        <dbReference type="ARBA" id="ARBA00023211"/>
    </source>
</evidence>
<dbReference type="GO" id="GO:0016853">
    <property type="term" value="F:isomerase activity"/>
    <property type="evidence" value="ECO:0007669"/>
    <property type="project" value="UniProtKB-KW"/>
</dbReference>
<dbReference type="Pfam" id="PF07385">
    <property type="entry name" value="Lyx_isomer"/>
    <property type="match status" value="1"/>
</dbReference>
<evidence type="ECO:0000256" key="5">
    <source>
        <dbReference type="ARBA" id="ARBA00023277"/>
    </source>
</evidence>
<gene>
    <name evidence="9" type="ORF">AB6M95_05110</name>
</gene>
<dbReference type="Gene3D" id="2.60.120.10">
    <property type="entry name" value="Jelly Rolls"/>
    <property type="match status" value="1"/>
</dbReference>
<dbReference type="CDD" id="cd20309">
    <property type="entry name" value="cupin_EcSI"/>
    <property type="match status" value="1"/>
</dbReference>
<name>A0ABV4K1D5_9BACT</name>
<evidence type="ECO:0000313" key="10">
    <source>
        <dbReference type="Proteomes" id="UP001568698"/>
    </source>
</evidence>
<comment type="caution">
    <text evidence="9">The sequence shown here is derived from an EMBL/GenBank/DDBJ whole genome shotgun (WGS) entry which is preliminary data.</text>
</comment>
<dbReference type="InterPro" id="IPR047581">
    <property type="entry name" value="EcSI_cupin"/>
</dbReference>
<keyword evidence="2" id="KW-0479">Metal-binding</keyword>
<organism evidence="9 10">
    <name type="scientific">Pseudodesulfovibrio karagichevae</name>
    <dbReference type="NCBI Taxonomy" id="3239305"/>
    <lineage>
        <taxon>Bacteria</taxon>
        <taxon>Pseudomonadati</taxon>
        <taxon>Thermodesulfobacteriota</taxon>
        <taxon>Desulfovibrionia</taxon>
        <taxon>Desulfovibrionales</taxon>
        <taxon>Desulfovibrionaceae</taxon>
    </lineage>
</organism>
<dbReference type="InterPro" id="IPR014710">
    <property type="entry name" value="RmlC-like_jellyroll"/>
</dbReference>
<comment type="catalytic activity">
    <reaction evidence="6">
        <text>D-lyxose = D-xylulose</text>
        <dbReference type="Rhea" id="RHEA:14201"/>
        <dbReference type="ChEBI" id="CHEBI:16789"/>
        <dbReference type="ChEBI" id="CHEBI:17140"/>
        <dbReference type="EC" id="5.3.1.15"/>
    </reaction>
</comment>
<evidence type="ECO:0000256" key="1">
    <source>
        <dbReference type="ARBA" id="ARBA00001936"/>
    </source>
</evidence>
<dbReference type="InterPro" id="IPR010864">
    <property type="entry name" value="D-lyxose_isomer"/>
</dbReference>
<dbReference type="SUPFAM" id="SSF51182">
    <property type="entry name" value="RmlC-like cupins"/>
    <property type="match status" value="1"/>
</dbReference>
<evidence type="ECO:0000256" key="8">
    <source>
        <dbReference type="ARBA" id="ARBA00044972"/>
    </source>
</evidence>
<reference evidence="9 10" key="1">
    <citation type="submission" date="2024-08" db="EMBL/GenBank/DDBJ databases">
        <title>Sulfate-reducing bacteria isolated from formation water of the oil field in Kazakhstan and description of Pseudodesulfovibrio sp.</title>
        <authorList>
            <person name="Bidzhieva S.K."/>
            <person name="Tourova T.P."/>
            <person name="Grouzdev D.S."/>
            <person name="Beletsky A.V."/>
            <person name="Sokolova D.S."/>
            <person name="Samigullina S.R."/>
            <person name="Poltaraus A.B."/>
            <person name="Avtukh A.N."/>
            <person name="Tereshina V.M."/>
            <person name="Zhaparov N.S."/>
            <person name="Mardanov A.V."/>
            <person name="Nazina T.N."/>
        </authorList>
    </citation>
    <scope>NUCLEOTIDE SEQUENCE [LARGE SCALE GENOMIC DNA]</scope>
    <source>
        <strain evidence="9 10">9FUS</strain>
    </source>
</reference>
<dbReference type="InterPro" id="IPR011051">
    <property type="entry name" value="RmlC_Cupin_sf"/>
</dbReference>
<evidence type="ECO:0000313" key="9">
    <source>
        <dbReference type="EMBL" id="MEZ7196121.1"/>
    </source>
</evidence>
<evidence type="ECO:0000256" key="4">
    <source>
        <dbReference type="ARBA" id="ARBA00023235"/>
    </source>
</evidence>
<sequence>MKRSEINALIRDAKEFFASFKFALPPWAFWAPEQWKGKDDSEVVRNQLGWDLTDYGAGDFEKRGLILFTIRNGNLATLHPKKYAEKIMIVRENQVCPMHFHWSKTEDIINRGGGNLVIELYGSTPGEELAKEPLAVSVDGFTRIVQPGGTVVLTPGESIFLEQGMYHRFYGEPGKGKVLVGEVSSVNDDNTDNRFHEPQARFPEIDEDEAPLHLLCTDYPDYV</sequence>
<keyword evidence="10" id="KW-1185">Reference proteome</keyword>
<keyword evidence="4 9" id="KW-0413">Isomerase</keyword>
<dbReference type="EMBL" id="JBGLYH010000009">
    <property type="protein sequence ID" value="MEZ7196121.1"/>
    <property type="molecule type" value="Genomic_DNA"/>
</dbReference>
<comment type="similarity">
    <text evidence="7">Belongs to the D-lyxose ketol-isomerase family.</text>
</comment>
<dbReference type="RefSeq" id="WP_371385661.1">
    <property type="nucleotide sequence ID" value="NZ_JBGLYH010000009.1"/>
</dbReference>
<accession>A0ABV4K1D5</accession>
<dbReference type="EC" id="5.3.1.15" evidence="8"/>
<evidence type="ECO:0000256" key="2">
    <source>
        <dbReference type="ARBA" id="ARBA00022723"/>
    </source>
</evidence>